<evidence type="ECO:0000256" key="1">
    <source>
        <dbReference type="ARBA" id="ARBA00005820"/>
    </source>
</evidence>
<name>A0A330GIC7_9HYPH</name>
<evidence type="ECO:0000313" key="5">
    <source>
        <dbReference type="EMBL" id="RAZ72374.1"/>
    </source>
</evidence>
<feature type="domain" description="OmpR/PhoB-type" evidence="3">
    <location>
        <begin position="24"/>
        <end position="98"/>
    </location>
</feature>
<dbReference type="Proteomes" id="UP000251956">
    <property type="component" value="Unassembled WGS sequence"/>
</dbReference>
<protein>
    <submittedName>
        <fullName evidence="5">Uncharacterized protein</fullName>
    </submittedName>
</protein>
<dbReference type="Pfam" id="PF03704">
    <property type="entry name" value="BTAD"/>
    <property type="match status" value="1"/>
</dbReference>
<feature type="domain" description="Bacterial transcriptional activator" evidence="4">
    <location>
        <begin position="98"/>
        <end position="240"/>
    </location>
</feature>
<reference evidence="5 6" key="2">
    <citation type="submission" date="2018-07" db="EMBL/GenBank/DDBJ databases">
        <title>Diversity of Mesorhizobium strains in Brazil.</title>
        <authorList>
            <person name="Helene L.C.F."/>
            <person name="Dall'Agnol R."/>
            <person name="Delamuta J.R.M."/>
            <person name="Hungria M."/>
        </authorList>
    </citation>
    <scope>NUCLEOTIDE SEQUENCE [LARGE SCALE GENOMIC DNA]</scope>
    <source>
        <strain evidence="5 6">CNPSo 3140</strain>
    </source>
</reference>
<dbReference type="SMART" id="SM00862">
    <property type="entry name" value="Trans_reg_C"/>
    <property type="match status" value="1"/>
</dbReference>
<dbReference type="InterPro" id="IPR016032">
    <property type="entry name" value="Sig_transdc_resp-reg_C-effctor"/>
</dbReference>
<evidence type="ECO:0000259" key="4">
    <source>
        <dbReference type="SMART" id="SM01043"/>
    </source>
</evidence>
<dbReference type="SUPFAM" id="SSF48452">
    <property type="entry name" value="TPR-like"/>
    <property type="match status" value="2"/>
</dbReference>
<dbReference type="PANTHER" id="PTHR35807">
    <property type="entry name" value="TRANSCRIPTIONAL REGULATOR REDD-RELATED"/>
    <property type="match status" value="1"/>
</dbReference>
<keyword evidence="2" id="KW-0238">DNA-binding</keyword>
<dbReference type="InterPro" id="IPR019734">
    <property type="entry name" value="TPR_rpt"/>
</dbReference>
<keyword evidence="6" id="KW-1185">Reference proteome</keyword>
<sequence>MGREPRTLHLETLGGFRLRDAASGNEVTVVGRKAQALLTFLALHNGQRLPRERIAALLWGDMDDAHARGNLRLCLHGLRRNLGDFADILHADRNELSLDATRISVDVVAIRRGQEGHNPADWDQSLSRYRGPFLDGLITDSSGFDDWVRETREHFLGAAIDLHNRLLRLETGEARIRRARQLLDLDRLRENSHAALIQALAAHGEREAALRQYQLCRDLLKSELDVEPSEDLNRLIDSIGDNGNLPACWLVGRSLLEMSANFPATEWNINPDTAIAVMPFESFAKEDATAIFANVLADQLISALSRCRELYVVARVLSAAYIGGSTRNDTIARELGVRYLLTGSVHANAHTFLIIAQLVDTVSRTCIWSEKFSCYQAGTIAPYNETVRSITTCVDTQIKLAAWRGKRSDKQEHIEPTELARRAVGRLYDMTSQGNADAEKLVERALFEDPDCAMAHRVRGTVFVSRLAANEIPHDAISVEKALNLCRYAIELAPYDECAHWTLAFALAEAGRLEEALYACDAGMSLNPNNSLLLADKGDYLGALGRTKEAIETCGLALQLDPRYPVNYWWENSIASARFLRGEHAEALSLAKTVALKKPAHVRAGIVWAASAAASRNAKEAKQAVQHLAVVAPDLNLNNVMPDYTLALCEPKDAHKLMDCLALAGLKA</sequence>
<organism evidence="5 6">
    <name type="scientific">Mesorhizobium atlanticum</name>
    <dbReference type="NCBI Taxonomy" id="2233532"/>
    <lineage>
        <taxon>Bacteria</taxon>
        <taxon>Pseudomonadati</taxon>
        <taxon>Pseudomonadota</taxon>
        <taxon>Alphaproteobacteria</taxon>
        <taxon>Hyphomicrobiales</taxon>
        <taxon>Phyllobacteriaceae</taxon>
        <taxon>Mesorhizobium</taxon>
    </lineage>
</organism>
<evidence type="ECO:0000256" key="2">
    <source>
        <dbReference type="ARBA" id="ARBA00023125"/>
    </source>
</evidence>
<gene>
    <name evidence="5" type="ORF">DPM35_28920</name>
</gene>
<proteinExistence type="inferred from homology"/>
<accession>A0A330GIC7</accession>
<evidence type="ECO:0000313" key="6">
    <source>
        <dbReference type="Proteomes" id="UP000251956"/>
    </source>
</evidence>
<dbReference type="GO" id="GO:0003677">
    <property type="term" value="F:DNA binding"/>
    <property type="evidence" value="ECO:0007669"/>
    <property type="project" value="UniProtKB-KW"/>
</dbReference>
<dbReference type="GO" id="GO:0000160">
    <property type="term" value="P:phosphorelay signal transduction system"/>
    <property type="evidence" value="ECO:0007669"/>
    <property type="project" value="InterPro"/>
</dbReference>
<dbReference type="SMART" id="SM01043">
    <property type="entry name" value="BTAD"/>
    <property type="match status" value="1"/>
</dbReference>
<dbReference type="EMBL" id="QMBQ01000011">
    <property type="protein sequence ID" value="RAZ72374.1"/>
    <property type="molecule type" value="Genomic_DNA"/>
</dbReference>
<dbReference type="InterPro" id="IPR001867">
    <property type="entry name" value="OmpR/PhoB-type_DNA-bd"/>
</dbReference>
<dbReference type="OrthoDB" id="9807521at2"/>
<dbReference type="Gene3D" id="1.10.10.10">
    <property type="entry name" value="Winged helix-like DNA-binding domain superfamily/Winged helix DNA-binding domain"/>
    <property type="match status" value="1"/>
</dbReference>
<dbReference type="InterPro" id="IPR036388">
    <property type="entry name" value="WH-like_DNA-bd_sf"/>
</dbReference>
<comment type="caution">
    <text evidence="5">The sequence shown here is derived from an EMBL/GenBank/DDBJ whole genome shotgun (WGS) entry which is preliminary data.</text>
</comment>
<reference evidence="6" key="1">
    <citation type="submission" date="2018-06" db="EMBL/GenBank/DDBJ databases">
        <authorList>
            <person name="Helene L.C."/>
            <person name="Dall'Agnol R."/>
            <person name="Delamuta J.R."/>
            <person name="Hungria M."/>
        </authorList>
    </citation>
    <scope>NUCLEOTIDE SEQUENCE [LARGE SCALE GENOMIC DNA]</scope>
    <source>
        <strain evidence="6">CNPSo 3140</strain>
    </source>
</reference>
<dbReference type="GO" id="GO:0006355">
    <property type="term" value="P:regulation of DNA-templated transcription"/>
    <property type="evidence" value="ECO:0007669"/>
    <property type="project" value="InterPro"/>
</dbReference>
<comment type="similarity">
    <text evidence="1">Belongs to the AfsR/DnrI/RedD regulatory family.</text>
</comment>
<dbReference type="InterPro" id="IPR005158">
    <property type="entry name" value="BTAD"/>
</dbReference>
<evidence type="ECO:0000259" key="3">
    <source>
        <dbReference type="SMART" id="SM00862"/>
    </source>
</evidence>
<dbReference type="SMART" id="SM00028">
    <property type="entry name" value="TPR"/>
    <property type="match status" value="2"/>
</dbReference>
<dbReference type="InterPro" id="IPR011990">
    <property type="entry name" value="TPR-like_helical_dom_sf"/>
</dbReference>
<dbReference type="RefSeq" id="WP_112130776.1">
    <property type="nucleotide sequence ID" value="NZ_QMBQ01000011.1"/>
</dbReference>
<dbReference type="InterPro" id="IPR051677">
    <property type="entry name" value="AfsR-DnrI-RedD_regulator"/>
</dbReference>
<dbReference type="Gene3D" id="1.25.40.10">
    <property type="entry name" value="Tetratricopeptide repeat domain"/>
    <property type="match status" value="2"/>
</dbReference>
<dbReference type="SUPFAM" id="SSF46894">
    <property type="entry name" value="C-terminal effector domain of the bipartite response regulators"/>
    <property type="match status" value="1"/>
</dbReference>
<dbReference type="AlphaFoldDB" id="A0A330GIC7"/>